<evidence type="ECO:0000256" key="9">
    <source>
        <dbReference type="ARBA" id="ARBA00039783"/>
    </source>
</evidence>
<evidence type="ECO:0000256" key="10">
    <source>
        <dbReference type="ARBA" id="ARBA00049317"/>
    </source>
</evidence>
<dbReference type="SUPFAM" id="SSF50129">
    <property type="entry name" value="GroES-like"/>
    <property type="match status" value="1"/>
</dbReference>
<gene>
    <name evidence="13" type="ORF">PPNO1_LOCUS8171</name>
</gene>
<proteinExistence type="inferred from homology"/>
<evidence type="ECO:0000259" key="11">
    <source>
        <dbReference type="Pfam" id="PF00107"/>
    </source>
</evidence>
<evidence type="ECO:0000256" key="1">
    <source>
        <dbReference type="ARBA" id="ARBA00001947"/>
    </source>
</evidence>
<dbReference type="InterPro" id="IPR036291">
    <property type="entry name" value="NAD(P)-bd_dom_sf"/>
</dbReference>
<evidence type="ECO:0000259" key="12">
    <source>
        <dbReference type="Pfam" id="PF08240"/>
    </source>
</evidence>
<dbReference type="Gene3D" id="3.40.50.720">
    <property type="entry name" value="NAD(P)-binding Rossmann-like Domain"/>
    <property type="match status" value="2"/>
</dbReference>
<feature type="domain" description="Alcohol dehydrogenase-like N-terminal" evidence="12">
    <location>
        <begin position="56"/>
        <end position="145"/>
    </location>
</feature>
<keyword evidence="5" id="KW-0862">Zinc</keyword>
<dbReference type="Pfam" id="PF08240">
    <property type="entry name" value="ADH_N"/>
    <property type="match status" value="1"/>
</dbReference>
<comment type="similarity">
    <text evidence="2">Belongs to the zinc-containing alcohol dehydrogenase family.</text>
</comment>
<dbReference type="OrthoDB" id="2148442at2759"/>
<evidence type="ECO:0000256" key="8">
    <source>
        <dbReference type="ARBA" id="ARBA00038954"/>
    </source>
</evidence>
<evidence type="ECO:0000256" key="3">
    <source>
        <dbReference type="ARBA" id="ARBA00011881"/>
    </source>
</evidence>
<dbReference type="InterPro" id="IPR011032">
    <property type="entry name" value="GroES-like_sf"/>
</dbReference>
<comment type="cofactor">
    <cofactor evidence="1">
        <name>Zn(2+)</name>
        <dbReference type="ChEBI" id="CHEBI:29105"/>
    </cofactor>
</comment>
<organism evidence="13 14">
    <name type="scientific">Parascedosporium putredinis</name>
    <dbReference type="NCBI Taxonomy" id="1442378"/>
    <lineage>
        <taxon>Eukaryota</taxon>
        <taxon>Fungi</taxon>
        <taxon>Dikarya</taxon>
        <taxon>Ascomycota</taxon>
        <taxon>Pezizomycotina</taxon>
        <taxon>Sordariomycetes</taxon>
        <taxon>Hypocreomycetidae</taxon>
        <taxon>Microascales</taxon>
        <taxon>Microascaceae</taxon>
        <taxon>Parascedosporium</taxon>
    </lineage>
</organism>
<evidence type="ECO:0000256" key="5">
    <source>
        <dbReference type="ARBA" id="ARBA00022833"/>
    </source>
</evidence>
<dbReference type="EMBL" id="CALLCH030000018">
    <property type="protein sequence ID" value="CAI4218592.1"/>
    <property type="molecule type" value="Genomic_DNA"/>
</dbReference>
<dbReference type="PANTHER" id="PTHR43161">
    <property type="entry name" value="SORBITOL DEHYDROGENASE"/>
    <property type="match status" value="1"/>
</dbReference>
<dbReference type="CDD" id="cd05285">
    <property type="entry name" value="sorbitol_DH"/>
    <property type="match status" value="1"/>
</dbReference>
<evidence type="ECO:0000256" key="2">
    <source>
        <dbReference type="ARBA" id="ARBA00008072"/>
    </source>
</evidence>
<comment type="catalytic activity">
    <reaction evidence="10">
        <text>L-arabinitol + NAD(+) = L-xylulose + NADH + H(+)</text>
        <dbReference type="Rhea" id="RHEA:16381"/>
        <dbReference type="ChEBI" id="CHEBI:15378"/>
        <dbReference type="ChEBI" id="CHEBI:17399"/>
        <dbReference type="ChEBI" id="CHEBI:18403"/>
        <dbReference type="ChEBI" id="CHEBI:57540"/>
        <dbReference type="ChEBI" id="CHEBI:57945"/>
        <dbReference type="EC" id="1.1.1.12"/>
    </reaction>
</comment>
<comment type="subunit">
    <text evidence="3">Homotetramer.</text>
</comment>
<feature type="domain" description="Alcohol dehydrogenase-like C-terminal" evidence="11">
    <location>
        <begin position="194"/>
        <end position="292"/>
    </location>
</feature>
<evidence type="ECO:0000313" key="14">
    <source>
        <dbReference type="Proteomes" id="UP000838763"/>
    </source>
</evidence>
<dbReference type="InterPro" id="IPR013149">
    <property type="entry name" value="ADH-like_C"/>
</dbReference>
<keyword evidence="14" id="KW-1185">Reference proteome</keyword>
<comment type="caution">
    <text evidence="13">The sequence shown here is derived from an EMBL/GenBank/DDBJ whole genome shotgun (WGS) entry which is preliminary data.</text>
</comment>
<evidence type="ECO:0000256" key="7">
    <source>
        <dbReference type="ARBA" id="ARBA00023027"/>
    </source>
</evidence>
<dbReference type="GO" id="GO:0046872">
    <property type="term" value="F:metal ion binding"/>
    <property type="evidence" value="ECO:0007669"/>
    <property type="project" value="UniProtKB-KW"/>
</dbReference>
<dbReference type="AlphaFoldDB" id="A0A9P1MER7"/>
<evidence type="ECO:0000313" key="13">
    <source>
        <dbReference type="EMBL" id="CAI4218592.1"/>
    </source>
</evidence>
<keyword evidence="7" id="KW-0520">NAD</keyword>
<evidence type="ECO:0000256" key="6">
    <source>
        <dbReference type="ARBA" id="ARBA00023002"/>
    </source>
</evidence>
<keyword evidence="6" id="KW-0560">Oxidoreductase</keyword>
<name>A0A9P1MER7_9PEZI</name>
<evidence type="ECO:0000256" key="4">
    <source>
        <dbReference type="ARBA" id="ARBA00022723"/>
    </source>
</evidence>
<dbReference type="InterPro" id="IPR045306">
    <property type="entry name" value="SDH-like"/>
</dbReference>
<dbReference type="EC" id="1.1.1.12" evidence="8"/>
<dbReference type="Proteomes" id="UP000838763">
    <property type="component" value="Unassembled WGS sequence"/>
</dbReference>
<dbReference type="SUPFAM" id="SSF51735">
    <property type="entry name" value="NAD(P)-binding Rossmann-fold domains"/>
    <property type="match status" value="1"/>
</dbReference>
<dbReference type="GO" id="GO:0050019">
    <property type="term" value="F:L-arabinitol 4-dehydrogenase activity"/>
    <property type="evidence" value="ECO:0007669"/>
    <property type="project" value="UniProtKB-EC"/>
</dbReference>
<accession>A0A9P1MER7</accession>
<dbReference type="PANTHER" id="PTHR43161:SF12">
    <property type="entry name" value="L-ARABINITOL 4-DEHYDROGENASE"/>
    <property type="match status" value="1"/>
</dbReference>
<reference evidence="13" key="1">
    <citation type="submission" date="2022-11" db="EMBL/GenBank/DDBJ databases">
        <authorList>
            <person name="Scott C."/>
            <person name="Bruce N."/>
        </authorList>
    </citation>
    <scope>NUCLEOTIDE SEQUENCE</scope>
</reference>
<dbReference type="GO" id="GO:0003939">
    <property type="term" value="F:L-iditol 2-dehydrogenase (NAD+) activity"/>
    <property type="evidence" value="ECO:0007669"/>
    <property type="project" value="TreeGrafter"/>
</dbReference>
<sequence>MSPAAISNGDSATESKPVISVTKPNIGVYTNPAHDLWISQAEPSVESAQTGADLKEGEVTVAIRSTGICGSDVHFWHAGCIGPMIVEGDHILGHESAGEIIAVHPSPCLTGRYNGCEKVLFLSTPPVPGLLRRYVNHPATWCYKIGNMSYEAGAMLEPLSVALAAIQRAGVRLGDPVLICGAGPIGLITLLCCRAAGACPIVDVSLNAEESAQRIVQAFGGIEPAVAMECTGVESSIATAVWAAKFGGKVFIIGVGKNEIKFPFMRASTREVDVQLQYRYCNTWPRAIRLVESGIIDLSKLVTHRFSLDDALEAFKVAADPKTGAIKVQIQSLE</sequence>
<dbReference type="InterPro" id="IPR013154">
    <property type="entry name" value="ADH-like_N"/>
</dbReference>
<dbReference type="Pfam" id="PF00107">
    <property type="entry name" value="ADH_zinc_N"/>
    <property type="match status" value="1"/>
</dbReference>
<dbReference type="Gene3D" id="3.90.180.10">
    <property type="entry name" value="Medium-chain alcohol dehydrogenases, catalytic domain"/>
    <property type="match status" value="3"/>
</dbReference>
<keyword evidence="4" id="KW-0479">Metal-binding</keyword>
<dbReference type="GO" id="GO:0006062">
    <property type="term" value="P:sorbitol catabolic process"/>
    <property type="evidence" value="ECO:0007669"/>
    <property type="project" value="TreeGrafter"/>
</dbReference>
<protein>
    <recommendedName>
        <fullName evidence="9">L-arabinitol 4-dehydrogenase</fullName>
        <ecNumber evidence="8">1.1.1.12</ecNumber>
    </recommendedName>
</protein>